<protein>
    <recommendedName>
        <fullName evidence="3">DNA-binding protein</fullName>
    </recommendedName>
</protein>
<keyword evidence="2" id="KW-1185">Reference proteome</keyword>
<organism evidence="1 2">
    <name type="scientific">Aeromicrobium erythreum</name>
    <dbReference type="NCBI Taxonomy" id="2041"/>
    <lineage>
        <taxon>Bacteria</taxon>
        <taxon>Bacillati</taxon>
        <taxon>Actinomycetota</taxon>
        <taxon>Actinomycetes</taxon>
        <taxon>Propionibacteriales</taxon>
        <taxon>Nocardioidaceae</taxon>
        <taxon>Aeromicrobium</taxon>
    </lineage>
</organism>
<dbReference type="PATRIC" id="fig|2041.4.peg.1742"/>
<reference evidence="1 2" key="1">
    <citation type="journal article" date="1991" name="Int. J. Syst. Bacteriol.">
        <title>Description of the erythromycin-producing bacterium Arthrobacter sp. strain NRRL B-3381 as Aeromicrobium erythreum gen. nov., sp. nov.</title>
        <authorList>
            <person name="Miller E.S."/>
            <person name="Woese C.R."/>
            <person name="Brenner S."/>
        </authorList>
    </citation>
    <scope>NUCLEOTIDE SEQUENCE [LARGE SCALE GENOMIC DNA]</scope>
    <source>
        <strain evidence="1 2">AR18</strain>
    </source>
</reference>
<name>A0A0U4CH43_9ACTN</name>
<dbReference type="AlphaFoldDB" id="A0A0U4CH43"/>
<dbReference type="EMBL" id="CP011502">
    <property type="protein sequence ID" value="ALX04693.1"/>
    <property type="molecule type" value="Genomic_DNA"/>
</dbReference>
<gene>
    <name evidence="1" type="ORF">AERYTH_08305</name>
</gene>
<accession>A0A0U4CH43</accession>
<dbReference type="KEGG" id="aer:AERYTH_08305"/>
<sequence>MPSRLSRAWRRPTLEQIEDDELQRSADQAGCRLLASQSDRAVCSLHGELRSVTTRPVSDGVSALEAQLYDGSGQVTLVWLGRREIKGIEPGRRLTVHGRIGRRGDSCVLYNPRYELDA</sequence>
<evidence type="ECO:0000313" key="2">
    <source>
        <dbReference type="Proteomes" id="UP000067689"/>
    </source>
</evidence>
<dbReference type="InterPro" id="IPR012340">
    <property type="entry name" value="NA-bd_OB-fold"/>
</dbReference>
<proteinExistence type="predicted"/>
<evidence type="ECO:0000313" key="1">
    <source>
        <dbReference type="EMBL" id="ALX04693.1"/>
    </source>
</evidence>
<dbReference type="OrthoDB" id="3268233at2"/>
<dbReference type="Proteomes" id="UP000067689">
    <property type="component" value="Chromosome"/>
</dbReference>
<dbReference type="Gene3D" id="2.40.50.140">
    <property type="entry name" value="Nucleic acid-binding proteins"/>
    <property type="match status" value="1"/>
</dbReference>
<dbReference type="SUPFAM" id="SSF50249">
    <property type="entry name" value="Nucleic acid-binding proteins"/>
    <property type="match status" value="1"/>
</dbReference>
<dbReference type="CDD" id="cd04488">
    <property type="entry name" value="RecG_wedge_OBF"/>
    <property type="match status" value="1"/>
</dbReference>
<dbReference type="STRING" id="2041.AERYTH_08305"/>
<evidence type="ECO:0008006" key="3">
    <source>
        <dbReference type="Google" id="ProtNLM"/>
    </source>
</evidence>
<dbReference type="RefSeq" id="WP_067857126.1">
    <property type="nucleotide sequence ID" value="NZ_CP011502.1"/>
</dbReference>